<keyword evidence="2" id="KW-1133">Transmembrane helix</keyword>
<sequence length="481" mass="51096">MSELAAWAAGAGDLLLWLLGVLWALAKGLLVWGSLGAILVGLFFTFHPIFLRFRLRASRAAQRGEAWIAHGFGLVRLGAVATRRTRLVILEIGPWRKILQRSPAAPRRSGRPPAAGAPPTPAAAPIDLPPFQPGPPTDVAPPGRSGPPDDAFRSPASDRPSPDAPPSSGPAASTSPRIPPAPTPLTPSAGPVRPPDTIAGDSYRLPPLGSSVPAAATHPTPDRALSSPSGRPTEERSDPAEVSASMASASDSAPPVGCEAEAEAADLPSGASVRHAEAGGPPAPPSSPPPPPLGFGPPPPSEEEEGPPAEGLLARWRKTLQQARQRARRLYRAAGQRLRQARAVWRRAWPILARAWANARGTFTHRQTRGRLRIGFPEPPLTGVFAGLFYQAQGMFFPPRTRIDLIPVFPGAALSGRIETDLRLNPWRLVYAGLAFLLDREVWSAGLDLWRWFRTSAHDSPFPSGADSGKMDSQNSGGRKG</sequence>
<comment type="caution">
    <text evidence="3">The sequence shown here is derived from an EMBL/GenBank/DDBJ whole genome shotgun (WGS) entry which is preliminary data.</text>
</comment>
<accession>A0A367ZT34</accession>
<name>A0A367ZT34_9BACT</name>
<reference evidence="3 4" key="1">
    <citation type="submission" date="2018-05" db="EMBL/GenBank/DDBJ databases">
        <title>A metagenomic window into the 2 km-deep terrestrial subsurface aquifer revealed taxonomically and functionally diverse microbial community comprising novel uncultured bacterial lineages.</title>
        <authorList>
            <person name="Kadnikov V.V."/>
            <person name="Mardanov A.V."/>
            <person name="Beletsky A.V."/>
            <person name="Banks D."/>
            <person name="Pimenov N.V."/>
            <person name="Frank Y.A."/>
            <person name="Karnachuk O.V."/>
            <person name="Ravin N.V."/>
        </authorList>
    </citation>
    <scope>NUCLEOTIDE SEQUENCE [LARGE SCALE GENOMIC DNA]</scope>
    <source>
        <strain evidence="3">BY5</strain>
    </source>
</reference>
<evidence type="ECO:0000313" key="3">
    <source>
        <dbReference type="EMBL" id="RCK81304.1"/>
    </source>
</evidence>
<dbReference type="Proteomes" id="UP000252355">
    <property type="component" value="Unassembled WGS sequence"/>
</dbReference>
<feature type="compositionally biased region" description="Pro residues" evidence="1">
    <location>
        <begin position="115"/>
        <end position="139"/>
    </location>
</feature>
<dbReference type="AlphaFoldDB" id="A0A367ZT34"/>
<feature type="region of interest" description="Disordered" evidence="1">
    <location>
        <begin position="101"/>
        <end position="309"/>
    </location>
</feature>
<proteinExistence type="predicted"/>
<evidence type="ECO:0000256" key="2">
    <source>
        <dbReference type="SAM" id="Phobius"/>
    </source>
</evidence>
<feature type="compositionally biased region" description="Polar residues" evidence="1">
    <location>
        <begin position="471"/>
        <end position="481"/>
    </location>
</feature>
<feature type="transmembrane region" description="Helical" evidence="2">
    <location>
        <begin position="7"/>
        <end position="26"/>
    </location>
</feature>
<protein>
    <submittedName>
        <fullName evidence="3">Vegetative cell wall protein gp1 (Hydroxyproline-rich glycoprotein 1)</fullName>
    </submittedName>
</protein>
<dbReference type="EMBL" id="QOQW01000002">
    <property type="protein sequence ID" value="RCK81304.1"/>
    <property type="molecule type" value="Genomic_DNA"/>
</dbReference>
<feature type="transmembrane region" description="Helical" evidence="2">
    <location>
        <begin position="32"/>
        <end position="53"/>
    </location>
</feature>
<evidence type="ECO:0000313" key="4">
    <source>
        <dbReference type="Proteomes" id="UP000252355"/>
    </source>
</evidence>
<feature type="compositionally biased region" description="Low complexity" evidence="1">
    <location>
        <begin position="240"/>
        <end position="253"/>
    </location>
</feature>
<keyword evidence="2" id="KW-0812">Transmembrane</keyword>
<evidence type="ECO:0000256" key="1">
    <source>
        <dbReference type="SAM" id="MobiDB-lite"/>
    </source>
</evidence>
<feature type="compositionally biased region" description="Low complexity" evidence="1">
    <location>
        <begin position="101"/>
        <end position="114"/>
    </location>
</feature>
<gene>
    <name evidence="3" type="ORF">OZSIB_2173</name>
</gene>
<keyword evidence="2" id="KW-0472">Membrane</keyword>
<feature type="region of interest" description="Disordered" evidence="1">
    <location>
        <begin position="461"/>
        <end position="481"/>
    </location>
</feature>
<feature type="compositionally biased region" description="Pro residues" evidence="1">
    <location>
        <begin position="281"/>
        <end position="300"/>
    </location>
</feature>
<organism evidence="3 4">
    <name type="scientific">Candidatus Ozemobacter sibiricus</name>
    <dbReference type="NCBI Taxonomy" id="2268124"/>
    <lineage>
        <taxon>Bacteria</taxon>
        <taxon>Candidatus Ozemobacteria</taxon>
        <taxon>Candidatus Ozemobacterales</taxon>
        <taxon>Candidatus Ozemobacteraceae</taxon>
        <taxon>Candidatus Ozemobacter</taxon>
    </lineage>
</organism>